<dbReference type="GO" id="GO:0022857">
    <property type="term" value="F:transmembrane transporter activity"/>
    <property type="evidence" value="ECO:0007669"/>
    <property type="project" value="InterPro"/>
</dbReference>
<dbReference type="Pfam" id="PF07690">
    <property type="entry name" value="MFS_1"/>
    <property type="match status" value="1"/>
</dbReference>
<feature type="transmembrane region" description="Helical" evidence="5">
    <location>
        <begin position="438"/>
        <end position="459"/>
    </location>
</feature>
<keyword evidence="2 5" id="KW-0812">Transmembrane</keyword>
<feature type="transmembrane region" description="Helical" evidence="5">
    <location>
        <begin position="466"/>
        <end position="485"/>
    </location>
</feature>
<dbReference type="Proteomes" id="UP000011518">
    <property type="component" value="Unassembled WGS sequence"/>
</dbReference>
<feature type="transmembrane region" description="Helical" evidence="5">
    <location>
        <begin position="223"/>
        <end position="243"/>
    </location>
</feature>
<evidence type="ECO:0000256" key="3">
    <source>
        <dbReference type="ARBA" id="ARBA00022989"/>
    </source>
</evidence>
<feature type="transmembrane region" description="Helical" evidence="5">
    <location>
        <begin position="144"/>
        <end position="163"/>
    </location>
</feature>
<feature type="transmembrane region" description="Helical" evidence="5">
    <location>
        <begin position="305"/>
        <end position="325"/>
    </location>
</feature>
<feature type="transmembrane region" description="Helical" evidence="5">
    <location>
        <begin position="12"/>
        <end position="31"/>
    </location>
</feature>
<dbReference type="STRING" id="246437.L9KRI7"/>
<organism evidence="7 8">
    <name type="scientific">Tupaia chinensis</name>
    <name type="common">Chinese tree shrew</name>
    <name type="synonym">Tupaia belangeri chinensis</name>
    <dbReference type="NCBI Taxonomy" id="246437"/>
    <lineage>
        <taxon>Eukaryota</taxon>
        <taxon>Metazoa</taxon>
        <taxon>Chordata</taxon>
        <taxon>Craniata</taxon>
        <taxon>Vertebrata</taxon>
        <taxon>Euteleostomi</taxon>
        <taxon>Mammalia</taxon>
        <taxon>Eutheria</taxon>
        <taxon>Euarchontoglires</taxon>
        <taxon>Scandentia</taxon>
        <taxon>Tupaiidae</taxon>
        <taxon>Tupaia</taxon>
    </lineage>
</organism>
<evidence type="ECO:0000256" key="4">
    <source>
        <dbReference type="ARBA" id="ARBA00023136"/>
    </source>
</evidence>
<keyword evidence="8" id="KW-1185">Reference proteome</keyword>
<dbReference type="PANTHER" id="PTHR24064">
    <property type="entry name" value="SOLUTE CARRIER FAMILY 22 MEMBER"/>
    <property type="match status" value="1"/>
</dbReference>
<protein>
    <submittedName>
        <fullName evidence="7">Solute carrier family 22 member 11</fullName>
    </submittedName>
</protein>
<dbReference type="Gene3D" id="1.20.1250.20">
    <property type="entry name" value="MFS general substrate transporter like domains"/>
    <property type="match status" value="1"/>
</dbReference>
<proteinExistence type="predicted"/>
<evidence type="ECO:0000313" key="7">
    <source>
        <dbReference type="EMBL" id="ELW65074.1"/>
    </source>
</evidence>
<dbReference type="SUPFAM" id="SSF103473">
    <property type="entry name" value="MFS general substrate transporter"/>
    <property type="match status" value="1"/>
</dbReference>
<evidence type="ECO:0000256" key="1">
    <source>
        <dbReference type="ARBA" id="ARBA00004141"/>
    </source>
</evidence>
<keyword evidence="4 5" id="KW-0472">Membrane</keyword>
<feature type="domain" description="Major facilitator superfamily (MFS) profile" evidence="6">
    <location>
        <begin position="149"/>
        <end position="579"/>
    </location>
</feature>
<accession>L9KRI7</accession>
<dbReference type="PROSITE" id="PS50850">
    <property type="entry name" value="MFS"/>
    <property type="match status" value="1"/>
</dbReference>
<reference evidence="8" key="2">
    <citation type="journal article" date="2013" name="Nat. Commun.">
        <title>Genome of the Chinese tree shrew.</title>
        <authorList>
            <person name="Fan Y."/>
            <person name="Huang Z.Y."/>
            <person name="Cao C.C."/>
            <person name="Chen C.S."/>
            <person name="Chen Y.X."/>
            <person name="Fan D.D."/>
            <person name="He J."/>
            <person name="Hou H.L."/>
            <person name="Hu L."/>
            <person name="Hu X.T."/>
            <person name="Jiang X.T."/>
            <person name="Lai R."/>
            <person name="Lang Y.S."/>
            <person name="Liang B."/>
            <person name="Liao S.G."/>
            <person name="Mu D."/>
            <person name="Ma Y.Y."/>
            <person name="Niu Y.Y."/>
            <person name="Sun X.Q."/>
            <person name="Xia J.Q."/>
            <person name="Xiao J."/>
            <person name="Xiong Z.Q."/>
            <person name="Xu L."/>
            <person name="Yang L."/>
            <person name="Zhang Y."/>
            <person name="Zhao W."/>
            <person name="Zhao X.D."/>
            <person name="Zheng Y.T."/>
            <person name="Zhou J.M."/>
            <person name="Zhu Y.B."/>
            <person name="Zhang G.J."/>
            <person name="Wang J."/>
            <person name="Yao Y.G."/>
        </authorList>
    </citation>
    <scope>NUCLEOTIDE SEQUENCE [LARGE SCALE GENOMIC DNA]</scope>
</reference>
<evidence type="ECO:0000313" key="8">
    <source>
        <dbReference type="Proteomes" id="UP000011518"/>
    </source>
</evidence>
<feature type="transmembrane region" description="Helical" evidence="5">
    <location>
        <begin position="557"/>
        <end position="575"/>
    </location>
</feature>
<keyword evidence="3 5" id="KW-1133">Transmembrane helix</keyword>
<evidence type="ECO:0000256" key="5">
    <source>
        <dbReference type="SAM" id="Phobius"/>
    </source>
</evidence>
<sequence>MAFEELLEKAGGAGLFQTLHVITICFPSIFLPAHMLLENFSAAIPGHRCWVHMLDNSSEVPTNLTPKALLAVSIPPGPNQEPDQCRRFRQPQWQLLDPNATATNWSEAATEPCVDGWVYDHGTFTSTIVTKWDLVCDSQGLKPLAQSIFMSGGLVGTFIWGLLSNRTSLSRASLALPFQWDLVCDSQGLKPLAQSIFMSGGLVGTFIWGLLSNRFGRRPMVIWSLLQVAVSGTVTIFAPNFVIYCGLRFASAFGLAGFIMASVTLVMEWIATRRRTVAMTILGCIFGTGQLVLAGLAFVLRDWRALQLAVSVPFFVFFLIFWWMAESARWLIIMGKPDQALLELQKVARINGHKEAKKTLTIESHHPNIHGALLSPEVLTTCMEEEVASSKAQQSVWELFRLPVLRRRTSVLVVVHFSLMISYYGMVLDLQSLGRDIFLLQALFGAIDLLSRAATSLVFRFMGRRLTMAGFQALAGCCILANLLVPQDLQTLRVAFAVLGRGCFGINLTCITLYMAELFPTSLRLMANGFLTSVGRLGAMMGPLLRMTRQAMPLLPPLSYGIIPMVSSLAVLLFLPETKGLSLPDTIQDLESQ</sequence>
<comment type="subcellular location">
    <subcellularLocation>
        <location evidence="1">Membrane</location>
        <topology evidence="1">Multi-pass membrane protein</topology>
    </subcellularLocation>
</comment>
<evidence type="ECO:0000259" key="6">
    <source>
        <dbReference type="PROSITE" id="PS50850"/>
    </source>
</evidence>
<name>L9KRI7_TUPCH</name>
<reference evidence="8" key="1">
    <citation type="submission" date="2012-07" db="EMBL/GenBank/DDBJ databases">
        <title>Genome of the Chinese tree shrew, a rising model animal genetically related to primates.</title>
        <authorList>
            <person name="Zhang G."/>
            <person name="Fan Y."/>
            <person name="Yao Y."/>
            <person name="Huang Z."/>
        </authorList>
    </citation>
    <scope>NUCLEOTIDE SEQUENCE [LARGE SCALE GENOMIC DNA]</scope>
</reference>
<feature type="transmembrane region" description="Helical" evidence="5">
    <location>
        <begin position="249"/>
        <end position="270"/>
    </location>
</feature>
<dbReference type="InParanoid" id="L9KRI7"/>
<feature type="transmembrane region" description="Helical" evidence="5">
    <location>
        <begin position="192"/>
        <end position="211"/>
    </location>
</feature>
<dbReference type="InterPro" id="IPR011701">
    <property type="entry name" value="MFS"/>
</dbReference>
<dbReference type="GO" id="GO:0016020">
    <property type="term" value="C:membrane"/>
    <property type="evidence" value="ECO:0007669"/>
    <property type="project" value="UniProtKB-SubCell"/>
</dbReference>
<feature type="transmembrane region" description="Helical" evidence="5">
    <location>
        <begin position="491"/>
        <end position="513"/>
    </location>
</feature>
<dbReference type="EMBL" id="KB320702">
    <property type="protein sequence ID" value="ELW65074.1"/>
    <property type="molecule type" value="Genomic_DNA"/>
</dbReference>
<dbReference type="InterPro" id="IPR020846">
    <property type="entry name" value="MFS_dom"/>
</dbReference>
<gene>
    <name evidence="7" type="ORF">TREES_T100019393</name>
</gene>
<dbReference type="FunFam" id="1.20.1250.20:FF:000023">
    <property type="entry name" value="Solute carrier family 22 member 6"/>
    <property type="match status" value="1"/>
</dbReference>
<dbReference type="FunCoup" id="L9KRI7">
    <property type="interactions" value="62"/>
</dbReference>
<dbReference type="AlphaFoldDB" id="L9KRI7"/>
<feature type="transmembrane region" description="Helical" evidence="5">
    <location>
        <begin position="277"/>
        <end position="299"/>
    </location>
</feature>
<dbReference type="InterPro" id="IPR036259">
    <property type="entry name" value="MFS_trans_sf"/>
</dbReference>
<feature type="transmembrane region" description="Helical" evidence="5">
    <location>
        <begin position="409"/>
        <end position="426"/>
    </location>
</feature>
<evidence type="ECO:0000256" key="2">
    <source>
        <dbReference type="ARBA" id="ARBA00022692"/>
    </source>
</evidence>